<organism evidence="8 9">
    <name type="scientific">Pleurodeles waltl</name>
    <name type="common">Iberian ribbed newt</name>
    <dbReference type="NCBI Taxonomy" id="8319"/>
    <lineage>
        <taxon>Eukaryota</taxon>
        <taxon>Metazoa</taxon>
        <taxon>Chordata</taxon>
        <taxon>Craniata</taxon>
        <taxon>Vertebrata</taxon>
        <taxon>Euteleostomi</taxon>
        <taxon>Amphibia</taxon>
        <taxon>Batrachia</taxon>
        <taxon>Caudata</taxon>
        <taxon>Salamandroidea</taxon>
        <taxon>Salamandridae</taxon>
        <taxon>Pleurodelinae</taxon>
        <taxon>Pleurodeles</taxon>
    </lineage>
</organism>
<keyword evidence="5" id="KW-0378">Hydrolase</keyword>
<gene>
    <name evidence="8" type="ORF">NDU88_007368</name>
</gene>
<keyword evidence="1" id="KW-0808">Transferase</keyword>
<dbReference type="InterPro" id="IPR001584">
    <property type="entry name" value="Integrase_cat-core"/>
</dbReference>
<evidence type="ECO:0000256" key="1">
    <source>
        <dbReference type="ARBA" id="ARBA00022679"/>
    </source>
</evidence>
<evidence type="ECO:0000256" key="3">
    <source>
        <dbReference type="ARBA" id="ARBA00022722"/>
    </source>
</evidence>
<dbReference type="EMBL" id="JANPWB010000010">
    <property type="protein sequence ID" value="KAJ1141031.1"/>
    <property type="molecule type" value="Genomic_DNA"/>
</dbReference>
<evidence type="ECO:0000256" key="4">
    <source>
        <dbReference type="ARBA" id="ARBA00022759"/>
    </source>
</evidence>
<keyword evidence="9" id="KW-1185">Reference proteome</keyword>
<feature type="domain" description="Integrase catalytic" evidence="7">
    <location>
        <begin position="69"/>
        <end position="158"/>
    </location>
</feature>
<evidence type="ECO:0000256" key="2">
    <source>
        <dbReference type="ARBA" id="ARBA00022695"/>
    </source>
</evidence>
<dbReference type="AlphaFoldDB" id="A0AAV7QKJ9"/>
<comment type="caution">
    <text evidence="8">The sequence shown here is derived from an EMBL/GenBank/DDBJ whole genome shotgun (WGS) entry which is preliminary data.</text>
</comment>
<dbReference type="GO" id="GO:0016787">
    <property type="term" value="F:hydrolase activity"/>
    <property type="evidence" value="ECO:0007669"/>
    <property type="project" value="UniProtKB-KW"/>
</dbReference>
<keyword evidence="2" id="KW-0548">Nucleotidyltransferase</keyword>
<keyword evidence="3" id="KW-0540">Nuclease</keyword>
<proteinExistence type="predicted"/>
<protein>
    <recommendedName>
        <fullName evidence="7">Integrase catalytic domain-containing protein</fullName>
    </recommendedName>
</protein>
<dbReference type="PROSITE" id="PS50994">
    <property type="entry name" value="INTEGRASE"/>
    <property type="match status" value="1"/>
</dbReference>
<dbReference type="GO" id="GO:0003676">
    <property type="term" value="F:nucleic acid binding"/>
    <property type="evidence" value="ECO:0007669"/>
    <property type="project" value="InterPro"/>
</dbReference>
<evidence type="ECO:0000256" key="5">
    <source>
        <dbReference type="ARBA" id="ARBA00022801"/>
    </source>
</evidence>
<dbReference type="InterPro" id="IPR040643">
    <property type="entry name" value="MLVIN_C"/>
</dbReference>
<dbReference type="PANTHER" id="PTHR38681:SF1">
    <property type="entry name" value="RETROVIRUS-RELATED POL POLYPROTEIN FROM TRANSPOSON 412-LIKE PROTEIN"/>
    <property type="match status" value="1"/>
</dbReference>
<dbReference type="InterPro" id="IPR036397">
    <property type="entry name" value="RNaseH_sf"/>
</dbReference>
<evidence type="ECO:0000313" key="8">
    <source>
        <dbReference type="EMBL" id="KAJ1141031.1"/>
    </source>
</evidence>
<dbReference type="Gene3D" id="2.30.30.850">
    <property type="match status" value="1"/>
</dbReference>
<dbReference type="Gene3D" id="3.30.420.10">
    <property type="entry name" value="Ribonuclease H-like superfamily/Ribonuclease H"/>
    <property type="match status" value="1"/>
</dbReference>
<dbReference type="PANTHER" id="PTHR38681">
    <property type="entry name" value="RETROVIRUS-RELATED POL POLYPROTEIN FROM TRANSPOSON 412-LIKE PROTEIN-RELATED"/>
    <property type="match status" value="1"/>
</dbReference>
<feature type="compositionally biased region" description="Basic and acidic residues" evidence="6">
    <location>
        <begin position="330"/>
        <end position="346"/>
    </location>
</feature>
<evidence type="ECO:0000313" key="9">
    <source>
        <dbReference type="Proteomes" id="UP001066276"/>
    </source>
</evidence>
<sequence>MSILGSPNVSLKRCTVLNLIPNENVEIEKLEDIEHDCLEVTDLCAKPRPTQKEQMMDGMLNNANIRPKSDRRSHFNNKVIKLLCAALSIAQKLHCSYHPEASGLMEQMNGTLKSRVANVCASTNLKWPDALPLVLMTMRNTPGRNTGLSQHEILIGPGMRLPAVPANAPVNITDDMVLDYCKGLADVVRSFSQQVEATTLPPTYDPGHNLRAGDWIVFQKHTRKTCLKPRWKGPFQVVLTTTTAVKCAGVLNWIHASHRKKVVCPTDEETELLIVPTTTGPVLGLEGEQRGTGTGSEPVDDGSVGPVRDEGGDLQEGDSELISIEAEEEPSQRRAFPEADDFERQTEQLSDPEGEGTEVDQSH</sequence>
<accession>A0AAV7QKJ9</accession>
<evidence type="ECO:0000259" key="7">
    <source>
        <dbReference type="PROSITE" id="PS50994"/>
    </source>
</evidence>
<feature type="compositionally biased region" description="Acidic residues" evidence="6">
    <location>
        <begin position="350"/>
        <end position="363"/>
    </location>
</feature>
<reference evidence="8" key="1">
    <citation type="journal article" date="2022" name="bioRxiv">
        <title>Sequencing and chromosome-scale assembly of the giantPleurodeles waltlgenome.</title>
        <authorList>
            <person name="Brown T."/>
            <person name="Elewa A."/>
            <person name="Iarovenko S."/>
            <person name="Subramanian E."/>
            <person name="Araus A.J."/>
            <person name="Petzold A."/>
            <person name="Susuki M."/>
            <person name="Suzuki K.-i.T."/>
            <person name="Hayashi T."/>
            <person name="Toyoda A."/>
            <person name="Oliveira C."/>
            <person name="Osipova E."/>
            <person name="Leigh N.D."/>
            <person name="Simon A."/>
            <person name="Yun M.H."/>
        </authorList>
    </citation>
    <scope>NUCLEOTIDE SEQUENCE</scope>
    <source>
        <strain evidence="8">20211129_DDA</strain>
        <tissue evidence="8">Liver</tissue>
    </source>
</reference>
<feature type="region of interest" description="Disordered" evidence="6">
    <location>
        <begin position="279"/>
        <end position="363"/>
    </location>
</feature>
<dbReference type="GO" id="GO:0004519">
    <property type="term" value="F:endonuclease activity"/>
    <property type="evidence" value="ECO:0007669"/>
    <property type="project" value="UniProtKB-KW"/>
</dbReference>
<dbReference type="GO" id="GO:0015074">
    <property type="term" value="P:DNA integration"/>
    <property type="evidence" value="ECO:0007669"/>
    <property type="project" value="InterPro"/>
</dbReference>
<name>A0AAV7QKJ9_PLEWA</name>
<dbReference type="GO" id="GO:0016779">
    <property type="term" value="F:nucleotidyltransferase activity"/>
    <property type="evidence" value="ECO:0007669"/>
    <property type="project" value="UniProtKB-KW"/>
</dbReference>
<evidence type="ECO:0000256" key="6">
    <source>
        <dbReference type="SAM" id="MobiDB-lite"/>
    </source>
</evidence>
<feature type="compositionally biased region" description="Acidic residues" evidence="6">
    <location>
        <begin position="312"/>
        <end position="329"/>
    </location>
</feature>
<keyword evidence="4" id="KW-0255">Endonuclease</keyword>
<dbReference type="Proteomes" id="UP001066276">
    <property type="component" value="Chromosome 6"/>
</dbReference>
<dbReference type="InterPro" id="IPR012337">
    <property type="entry name" value="RNaseH-like_sf"/>
</dbReference>
<dbReference type="Pfam" id="PF18697">
    <property type="entry name" value="MLVIN_C"/>
    <property type="match status" value="1"/>
</dbReference>
<dbReference type="SUPFAM" id="SSF53098">
    <property type="entry name" value="Ribonuclease H-like"/>
    <property type="match status" value="1"/>
</dbReference>